<feature type="signal peptide" evidence="1">
    <location>
        <begin position="1"/>
        <end position="17"/>
    </location>
</feature>
<dbReference type="Proteomes" id="UP001218188">
    <property type="component" value="Unassembled WGS sequence"/>
</dbReference>
<dbReference type="EMBL" id="JARJCM010000125">
    <property type="protein sequence ID" value="KAJ7027311.1"/>
    <property type="molecule type" value="Genomic_DNA"/>
</dbReference>
<comment type="caution">
    <text evidence="2">The sequence shown here is derived from an EMBL/GenBank/DDBJ whole genome shotgun (WGS) entry which is preliminary data.</text>
</comment>
<evidence type="ECO:0000313" key="2">
    <source>
        <dbReference type="EMBL" id="KAJ7027311.1"/>
    </source>
</evidence>
<evidence type="ECO:0000313" key="3">
    <source>
        <dbReference type="Proteomes" id="UP001218188"/>
    </source>
</evidence>
<sequence>MLSFLTFAALLLAAAAAHTSLGKLTSLTSLTLGSTVRIIDARPFEFMVDPGYPQAPNFTPVNSAPAMPTTATTNQDIYPALRRYGINFTQLKKITAGFVTGAMAMVWPLSSSTTFTAFRAGLR</sequence>
<dbReference type="InterPro" id="IPR036259">
    <property type="entry name" value="MFS_trans_sf"/>
</dbReference>
<evidence type="ECO:0000256" key="1">
    <source>
        <dbReference type="SAM" id="SignalP"/>
    </source>
</evidence>
<organism evidence="2 3">
    <name type="scientific">Mycena alexandri</name>
    <dbReference type="NCBI Taxonomy" id="1745969"/>
    <lineage>
        <taxon>Eukaryota</taxon>
        <taxon>Fungi</taxon>
        <taxon>Dikarya</taxon>
        <taxon>Basidiomycota</taxon>
        <taxon>Agaricomycotina</taxon>
        <taxon>Agaricomycetes</taxon>
        <taxon>Agaricomycetidae</taxon>
        <taxon>Agaricales</taxon>
        <taxon>Marasmiineae</taxon>
        <taxon>Mycenaceae</taxon>
        <taxon>Mycena</taxon>
    </lineage>
</organism>
<dbReference type="Gene3D" id="1.20.1250.20">
    <property type="entry name" value="MFS general substrate transporter like domains"/>
    <property type="match status" value="1"/>
</dbReference>
<keyword evidence="1" id="KW-0732">Signal</keyword>
<keyword evidence="3" id="KW-1185">Reference proteome</keyword>
<proteinExistence type="predicted"/>
<reference evidence="2" key="1">
    <citation type="submission" date="2023-03" db="EMBL/GenBank/DDBJ databases">
        <title>Massive genome expansion in bonnet fungi (Mycena s.s.) driven by repeated elements and novel gene families across ecological guilds.</title>
        <authorList>
            <consortium name="Lawrence Berkeley National Laboratory"/>
            <person name="Harder C.B."/>
            <person name="Miyauchi S."/>
            <person name="Viragh M."/>
            <person name="Kuo A."/>
            <person name="Thoen E."/>
            <person name="Andreopoulos B."/>
            <person name="Lu D."/>
            <person name="Skrede I."/>
            <person name="Drula E."/>
            <person name="Henrissat B."/>
            <person name="Morin E."/>
            <person name="Kohler A."/>
            <person name="Barry K."/>
            <person name="LaButti K."/>
            <person name="Morin E."/>
            <person name="Salamov A."/>
            <person name="Lipzen A."/>
            <person name="Mereny Z."/>
            <person name="Hegedus B."/>
            <person name="Baldrian P."/>
            <person name="Stursova M."/>
            <person name="Weitz H."/>
            <person name="Taylor A."/>
            <person name="Grigoriev I.V."/>
            <person name="Nagy L.G."/>
            <person name="Martin F."/>
            <person name="Kauserud H."/>
        </authorList>
    </citation>
    <scope>NUCLEOTIDE SEQUENCE</scope>
    <source>
        <strain evidence="2">CBHHK200</strain>
    </source>
</reference>
<gene>
    <name evidence="2" type="ORF">C8F04DRAFT_1399515</name>
</gene>
<accession>A0AAD6SI76</accession>
<name>A0AAD6SI76_9AGAR</name>
<dbReference type="AlphaFoldDB" id="A0AAD6SI76"/>
<protein>
    <submittedName>
        <fullName evidence="2">Uncharacterized protein</fullName>
    </submittedName>
</protein>
<feature type="chain" id="PRO_5041957759" evidence="1">
    <location>
        <begin position="18"/>
        <end position="123"/>
    </location>
</feature>